<reference evidence="3 4" key="1">
    <citation type="submission" date="2020-02" db="EMBL/GenBank/DDBJ databases">
        <title>Acidophilic actinobacteria isolated from forest soil.</title>
        <authorList>
            <person name="Golinska P."/>
        </authorList>
    </citation>
    <scope>NUCLEOTIDE SEQUENCE [LARGE SCALE GENOMIC DNA]</scope>
    <source>
        <strain evidence="3 4">NL8</strain>
    </source>
</reference>
<feature type="transmembrane region" description="Helical" evidence="2">
    <location>
        <begin position="168"/>
        <end position="188"/>
    </location>
</feature>
<keyword evidence="2" id="KW-1133">Transmembrane helix</keyword>
<gene>
    <name evidence="3" type="ORF">KGQ19_47115</name>
</gene>
<evidence type="ECO:0000313" key="3">
    <source>
        <dbReference type="EMBL" id="MBS2554451.1"/>
    </source>
</evidence>
<feature type="transmembrane region" description="Helical" evidence="2">
    <location>
        <begin position="134"/>
        <end position="156"/>
    </location>
</feature>
<keyword evidence="2" id="KW-0812">Transmembrane</keyword>
<evidence type="ECO:0000313" key="4">
    <source>
        <dbReference type="Proteomes" id="UP000730482"/>
    </source>
</evidence>
<dbReference type="EMBL" id="JAAFYZ010000375">
    <property type="protein sequence ID" value="MBS2554451.1"/>
    <property type="molecule type" value="Genomic_DNA"/>
</dbReference>
<comment type="caution">
    <text evidence="3">The sequence shown here is derived from an EMBL/GenBank/DDBJ whole genome shotgun (WGS) entry which is preliminary data.</text>
</comment>
<protein>
    <recommendedName>
        <fullName evidence="5">Integral membrane protein</fullName>
    </recommendedName>
</protein>
<evidence type="ECO:0008006" key="5">
    <source>
        <dbReference type="Google" id="ProtNLM"/>
    </source>
</evidence>
<dbReference type="RefSeq" id="WP_212021905.1">
    <property type="nucleotide sequence ID" value="NZ_JAAFYZ010000375.1"/>
</dbReference>
<organism evidence="3 4">
    <name type="scientific">Catenulispora pinistramenti</name>
    <dbReference type="NCBI Taxonomy" id="2705254"/>
    <lineage>
        <taxon>Bacteria</taxon>
        <taxon>Bacillati</taxon>
        <taxon>Actinomycetota</taxon>
        <taxon>Actinomycetes</taxon>
        <taxon>Catenulisporales</taxon>
        <taxon>Catenulisporaceae</taxon>
        <taxon>Catenulispora</taxon>
    </lineage>
</organism>
<accession>A0ABS5L7Z0</accession>
<name>A0ABS5L7Z0_9ACTN</name>
<evidence type="ECO:0000256" key="1">
    <source>
        <dbReference type="SAM" id="MobiDB-lite"/>
    </source>
</evidence>
<keyword evidence="4" id="KW-1185">Reference proteome</keyword>
<feature type="transmembrane region" description="Helical" evidence="2">
    <location>
        <begin position="73"/>
        <end position="95"/>
    </location>
</feature>
<dbReference type="Proteomes" id="UP000730482">
    <property type="component" value="Unassembled WGS sequence"/>
</dbReference>
<sequence length="207" mass="21128">MTTPSTDSVDATDDAVLEAETETAAVPAADKTASASVADDIAPDEIVPELVEDEDDYLDADLAPEPERTGSGIATGAAAIVAAGLALTSMGGSWLGDVLAQRQTLIGQINTANSAADAIIKQRYTEPWHKTALVGIWFAVAAMLVAAATLFVGEFFAKRPAPTWVRALTWGALALGIVGLGVSAAMYFDVFTGTISVPAGSASTGGQ</sequence>
<keyword evidence="2" id="KW-0472">Membrane</keyword>
<feature type="region of interest" description="Disordered" evidence="1">
    <location>
        <begin position="21"/>
        <end position="44"/>
    </location>
</feature>
<proteinExistence type="predicted"/>
<evidence type="ECO:0000256" key="2">
    <source>
        <dbReference type="SAM" id="Phobius"/>
    </source>
</evidence>